<dbReference type="CDD" id="cd06623">
    <property type="entry name" value="PKc_MAPKK_plant_like"/>
    <property type="match status" value="1"/>
</dbReference>
<dbReference type="FunFam" id="1.10.510.10:FF:000350">
    <property type="entry name" value="Mitogen-activated protein kinase 2"/>
    <property type="match status" value="1"/>
</dbReference>
<evidence type="ECO:0000256" key="3">
    <source>
        <dbReference type="ARBA" id="ARBA00022679"/>
    </source>
</evidence>
<evidence type="ECO:0000256" key="12">
    <source>
        <dbReference type="PROSITE-ProRule" id="PRU10141"/>
    </source>
</evidence>
<proteinExistence type="inferred from homology"/>
<comment type="caution">
    <text evidence="16">The sequence shown here is derived from an EMBL/GenBank/DDBJ whole genome shotgun (WGS) entry which is preliminary data.</text>
</comment>
<evidence type="ECO:0000256" key="13">
    <source>
        <dbReference type="RuleBase" id="RU000304"/>
    </source>
</evidence>
<evidence type="ECO:0000256" key="11">
    <source>
        <dbReference type="ARBA" id="ARBA00051693"/>
    </source>
</evidence>
<dbReference type="Pfam" id="PF00069">
    <property type="entry name" value="Pkinase"/>
    <property type="match status" value="1"/>
</dbReference>
<evidence type="ECO:0000256" key="14">
    <source>
        <dbReference type="SAM" id="MobiDB-lite"/>
    </source>
</evidence>
<evidence type="ECO:0000256" key="6">
    <source>
        <dbReference type="ARBA" id="ARBA00022840"/>
    </source>
</evidence>
<dbReference type="GO" id="GO:0004708">
    <property type="term" value="F:MAP kinase kinase activity"/>
    <property type="evidence" value="ECO:0007669"/>
    <property type="project" value="UniProtKB-EC"/>
</dbReference>
<dbReference type="GO" id="GO:0006950">
    <property type="term" value="P:response to stress"/>
    <property type="evidence" value="ECO:0007669"/>
    <property type="project" value="UniProtKB-ARBA"/>
</dbReference>
<evidence type="ECO:0000256" key="1">
    <source>
        <dbReference type="ARBA" id="ARBA00022527"/>
    </source>
</evidence>
<evidence type="ECO:0000313" key="16">
    <source>
        <dbReference type="EMBL" id="KAH7404889.1"/>
    </source>
</evidence>
<evidence type="ECO:0000256" key="9">
    <source>
        <dbReference type="ARBA" id="ARBA00049014"/>
    </source>
</evidence>
<feature type="binding site" evidence="12">
    <location>
        <position position="118"/>
    </location>
    <ligand>
        <name>ATP</name>
        <dbReference type="ChEBI" id="CHEBI:30616"/>
    </ligand>
</feature>
<dbReference type="PANTHER" id="PTHR48013:SF9">
    <property type="entry name" value="DUAL SPECIFICITY MITOGEN-ACTIVATED PROTEIN KINASE KINASE 5"/>
    <property type="match status" value="1"/>
</dbReference>
<feature type="domain" description="Protein kinase" evidence="15">
    <location>
        <begin position="89"/>
        <end position="349"/>
    </location>
</feature>
<keyword evidence="3" id="KW-0808">Transferase</keyword>
<feature type="compositionally biased region" description="Pro residues" evidence="14">
    <location>
        <begin position="32"/>
        <end position="48"/>
    </location>
</feature>
<dbReference type="InterPro" id="IPR008271">
    <property type="entry name" value="Ser/Thr_kinase_AS"/>
</dbReference>
<dbReference type="SUPFAM" id="SSF56112">
    <property type="entry name" value="Protein kinase-like (PK-like)"/>
    <property type="match status" value="1"/>
</dbReference>
<feature type="region of interest" description="Disordered" evidence="14">
    <location>
        <begin position="1"/>
        <end position="87"/>
    </location>
</feature>
<dbReference type="PANTHER" id="PTHR48013">
    <property type="entry name" value="DUAL SPECIFICITY MITOGEN-ACTIVATED PROTEIN KINASE KINASE 5-RELATED"/>
    <property type="match status" value="1"/>
</dbReference>
<dbReference type="AlphaFoldDB" id="A0A8T2T7H8"/>
<dbReference type="InterPro" id="IPR000719">
    <property type="entry name" value="Prot_kinase_dom"/>
</dbReference>
<feature type="compositionally biased region" description="Polar residues" evidence="14">
    <location>
        <begin position="51"/>
        <end position="81"/>
    </location>
</feature>
<evidence type="ECO:0000256" key="10">
    <source>
        <dbReference type="ARBA" id="ARBA00049299"/>
    </source>
</evidence>
<organism evidence="16 17">
    <name type="scientific">Ceratopteris richardii</name>
    <name type="common">Triangle waterfern</name>
    <dbReference type="NCBI Taxonomy" id="49495"/>
    <lineage>
        <taxon>Eukaryota</taxon>
        <taxon>Viridiplantae</taxon>
        <taxon>Streptophyta</taxon>
        <taxon>Embryophyta</taxon>
        <taxon>Tracheophyta</taxon>
        <taxon>Polypodiopsida</taxon>
        <taxon>Polypodiidae</taxon>
        <taxon>Polypodiales</taxon>
        <taxon>Pteridineae</taxon>
        <taxon>Pteridaceae</taxon>
        <taxon>Parkerioideae</taxon>
        <taxon>Ceratopteris</taxon>
    </lineage>
</organism>
<evidence type="ECO:0000256" key="4">
    <source>
        <dbReference type="ARBA" id="ARBA00022741"/>
    </source>
</evidence>
<dbReference type="InterPro" id="IPR001245">
    <property type="entry name" value="Ser-Thr/Tyr_kinase_cat_dom"/>
</dbReference>
<comment type="catalytic activity">
    <reaction evidence="9">
        <text>L-seryl-[protein] + ATP = O-phospho-L-seryl-[protein] + ADP + H(+)</text>
        <dbReference type="Rhea" id="RHEA:17989"/>
        <dbReference type="Rhea" id="RHEA-COMP:9863"/>
        <dbReference type="Rhea" id="RHEA-COMP:11604"/>
        <dbReference type="ChEBI" id="CHEBI:15378"/>
        <dbReference type="ChEBI" id="CHEBI:29999"/>
        <dbReference type="ChEBI" id="CHEBI:30616"/>
        <dbReference type="ChEBI" id="CHEBI:83421"/>
        <dbReference type="ChEBI" id="CHEBI:456216"/>
        <dbReference type="EC" id="2.7.12.2"/>
    </reaction>
</comment>
<dbReference type="PRINTS" id="PR00109">
    <property type="entry name" value="TYRKINASE"/>
</dbReference>
<accession>A0A8T2T7H8</accession>
<evidence type="ECO:0000256" key="5">
    <source>
        <dbReference type="ARBA" id="ARBA00022777"/>
    </source>
</evidence>
<gene>
    <name evidence="16" type="ORF">KP509_15G048700</name>
</gene>
<comment type="similarity">
    <text evidence="7">Belongs to the protein kinase superfamily. STE Ser/Thr protein kinase family. MAP kinase kinase subfamily.</text>
</comment>
<dbReference type="SMART" id="SM00220">
    <property type="entry name" value="S_TKc"/>
    <property type="match status" value="1"/>
</dbReference>
<keyword evidence="2" id="KW-0597">Phosphoprotein</keyword>
<feature type="compositionally biased region" description="Basic and acidic residues" evidence="14">
    <location>
        <begin position="19"/>
        <end position="30"/>
    </location>
</feature>
<sequence length="368" mass="40573">MSTKERRPKVALKLPVIPIRDDGFAKEEQHPLPLPLPLPLPAPVPLPLPANSQISKPNDTSKSRGSLCPSSRSLNGASSPNEEIDPEDTVRMCTLGHGSSGKVYKVRHKTSGKIYALKVIQEKHEPSVRKQIMREMDILQRARSPYVVRCYGSADKGGEISFILEYMDGGSLANVLKARKQVSEPYLAEVARQVLKGLHYLHINKIVHRDIKPSNLLINHKKEIKIADFGVSTILASTLAPCNSFVGTCAYMSPERFDPDSHGGNYSGYAADIWSLGLTLLECATGHFPFLSPGQQADWPTLMLAICYREPPSAPDHASPQFKDFINVCLQKDPKLRPRACALLSHPFITRGEGNQVDLSILLQSLSI</sequence>
<dbReference type="SMR" id="A0A8T2T7H8"/>
<protein>
    <recommendedName>
        <fullName evidence="8">mitogen-activated protein kinase kinase</fullName>
        <ecNumber evidence="8">2.7.12.2</ecNumber>
    </recommendedName>
</protein>
<dbReference type="Gene3D" id="3.30.200.20">
    <property type="entry name" value="Phosphorylase Kinase, domain 1"/>
    <property type="match status" value="1"/>
</dbReference>
<evidence type="ECO:0000259" key="15">
    <source>
        <dbReference type="PROSITE" id="PS50011"/>
    </source>
</evidence>
<dbReference type="InterPro" id="IPR017441">
    <property type="entry name" value="Protein_kinase_ATP_BS"/>
</dbReference>
<comment type="catalytic activity">
    <reaction evidence="11">
        <text>L-tyrosyl-[protein] + ATP = O-phospho-L-tyrosyl-[protein] + ADP + H(+)</text>
        <dbReference type="Rhea" id="RHEA:10596"/>
        <dbReference type="Rhea" id="RHEA-COMP:10136"/>
        <dbReference type="Rhea" id="RHEA-COMP:20101"/>
        <dbReference type="ChEBI" id="CHEBI:15378"/>
        <dbReference type="ChEBI" id="CHEBI:30616"/>
        <dbReference type="ChEBI" id="CHEBI:46858"/>
        <dbReference type="ChEBI" id="CHEBI:61978"/>
        <dbReference type="ChEBI" id="CHEBI:456216"/>
        <dbReference type="EC" id="2.7.12.2"/>
    </reaction>
</comment>
<keyword evidence="5" id="KW-0418">Kinase</keyword>
<dbReference type="FunFam" id="3.30.200.20:FF:000040">
    <property type="entry name" value="Dual specificity mitogen-activated protein kinase kinase"/>
    <property type="match status" value="1"/>
</dbReference>
<dbReference type="OMA" id="RANSPHI"/>
<keyword evidence="17" id="KW-1185">Reference proteome</keyword>
<feature type="compositionally biased region" description="Basic residues" evidence="14">
    <location>
        <begin position="1"/>
        <end position="10"/>
    </location>
</feature>
<dbReference type="PROSITE" id="PS00107">
    <property type="entry name" value="PROTEIN_KINASE_ATP"/>
    <property type="match status" value="1"/>
</dbReference>
<dbReference type="Gene3D" id="1.10.510.10">
    <property type="entry name" value="Transferase(Phosphotransferase) domain 1"/>
    <property type="match status" value="1"/>
</dbReference>
<dbReference type="PROSITE" id="PS50011">
    <property type="entry name" value="PROTEIN_KINASE_DOM"/>
    <property type="match status" value="1"/>
</dbReference>
<dbReference type="GO" id="GO:0004674">
    <property type="term" value="F:protein serine/threonine kinase activity"/>
    <property type="evidence" value="ECO:0007669"/>
    <property type="project" value="UniProtKB-KW"/>
</dbReference>
<dbReference type="EMBL" id="CM035420">
    <property type="protein sequence ID" value="KAH7404889.1"/>
    <property type="molecule type" value="Genomic_DNA"/>
</dbReference>
<dbReference type="PROSITE" id="PS00108">
    <property type="entry name" value="PROTEIN_KINASE_ST"/>
    <property type="match status" value="1"/>
</dbReference>
<dbReference type="InterPro" id="IPR011009">
    <property type="entry name" value="Kinase-like_dom_sf"/>
</dbReference>
<reference evidence="16" key="1">
    <citation type="submission" date="2021-08" db="EMBL/GenBank/DDBJ databases">
        <title>WGS assembly of Ceratopteris richardii.</title>
        <authorList>
            <person name="Marchant D.B."/>
            <person name="Chen G."/>
            <person name="Jenkins J."/>
            <person name="Shu S."/>
            <person name="Leebens-Mack J."/>
            <person name="Grimwood J."/>
            <person name="Schmutz J."/>
            <person name="Soltis P."/>
            <person name="Soltis D."/>
            <person name="Chen Z.-H."/>
        </authorList>
    </citation>
    <scope>NUCLEOTIDE SEQUENCE</scope>
    <source>
        <strain evidence="16">Whitten #5841</strain>
        <tissue evidence="16">Leaf</tissue>
    </source>
</reference>
<dbReference type="EC" id="2.7.12.2" evidence="8"/>
<evidence type="ECO:0000256" key="7">
    <source>
        <dbReference type="ARBA" id="ARBA00038035"/>
    </source>
</evidence>
<name>A0A8T2T7H8_CERRI</name>
<keyword evidence="6 12" id="KW-0067">ATP-binding</keyword>
<keyword evidence="1 13" id="KW-0723">Serine/threonine-protein kinase</keyword>
<keyword evidence="4 12" id="KW-0547">Nucleotide-binding</keyword>
<evidence type="ECO:0000256" key="8">
    <source>
        <dbReference type="ARBA" id="ARBA00038999"/>
    </source>
</evidence>
<evidence type="ECO:0000313" key="17">
    <source>
        <dbReference type="Proteomes" id="UP000825935"/>
    </source>
</evidence>
<dbReference type="GO" id="GO:0005524">
    <property type="term" value="F:ATP binding"/>
    <property type="evidence" value="ECO:0007669"/>
    <property type="project" value="UniProtKB-UniRule"/>
</dbReference>
<evidence type="ECO:0000256" key="2">
    <source>
        <dbReference type="ARBA" id="ARBA00022553"/>
    </source>
</evidence>
<dbReference type="Proteomes" id="UP000825935">
    <property type="component" value="Chromosome 15"/>
</dbReference>
<comment type="catalytic activity">
    <reaction evidence="10">
        <text>L-threonyl-[protein] + ATP = O-phospho-L-threonyl-[protein] + ADP + H(+)</text>
        <dbReference type="Rhea" id="RHEA:46608"/>
        <dbReference type="Rhea" id="RHEA-COMP:11060"/>
        <dbReference type="Rhea" id="RHEA-COMP:11605"/>
        <dbReference type="ChEBI" id="CHEBI:15378"/>
        <dbReference type="ChEBI" id="CHEBI:30013"/>
        <dbReference type="ChEBI" id="CHEBI:30616"/>
        <dbReference type="ChEBI" id="CHEBI:61977"/>
        <dbReference type="ChEBI" id="CHEBI:456216"/>
        <dbReference type="EC" id="2.7.12.2"/>
    </reaction>
</comment>
<dbReference type="OrthoDB" id="8693905at2759"/>
<dbReference type="GO" id="GO:0051707">
    <property type="term" value="P:response to other organism"/>
    <property type="evidence" value="ECO:0007669"/>
    <property type="project" value="UniProtKB-ARBA"/>
</dbReference>